<organism evidence="1 2">
    <name type="scientific">Treponema pedis</name>
    <dbReference type="NCBI Taxonomy" id="409322"/>
    <lineage>
        <taxon>Bacteria</taxon>
        <taxon>Pseudomonadati</taxon>
        <taxon>Spirochaetota</taxon>
        <taxon>Spirochaetia</taxon>
        <taxon>Spirochaetales</taxon>
        <taxon>Treponemataceae</taxon>
        <taxon>Treponema</taxon>
    </lineage>
</organism>
<name>A0A7S7AX17_9SPIR</name>
<dbReference type="RefSeq" id="WP_024466107.1">
    <property type="nucleotide sequence ID" value="NZ_CP045670.1"/>
</dbReference>
<protein>
    <recommendedName>
        <fullName evidence="3">DUF2019 domain-containing protein</fullName>
    </recommendedName>
</protein>
<gene>
    <name evidence="1" type="ORF">IFE08_06020</name>
</gene>
<dbReference type="Proteomes" id="UP000593915">
    <property type="component" value="Chromosome"/>
</dbReference>
<dbReference type="InterPro" id="IPR016024">
    <property type="entry name" value="ARM-type_fold"/>
</dbReference>
<sequence>MNAEEYIKLQKAIITHAKESWGGDYKKANKCFKTYTRRICELINAEGINIIYDLLKSDNLAIVSVAAYFLLPINSKVALEAYKKVLGAKHDGIASNAKITLNEWKKGRLSFPLLKDGKIIYTTKDVYKAKIFYPK</sequence>
<dbReference type="EMBL" id="CP061839">
    <property type="protein sequence ID" value="QOW61910.1"/>
    <property type="molecule type" value="Genomic_DNA"/>
</dbReference>
<dbReference type="AlphaFoldDB" id="A0A7S7AX17"/>
<dbReference type="SUPFAM" id="SSF48371">
    <property type="entry name" value="ARM repeat"/>
    <property type="match status" value="1"/>
</dbReference>
<dbReference type="GeneID" id="301088829"/>
<proteinExistence type="predicted"/>
<accession>A0A7S7AX17</accession>
<reference evidence="1 2" key="1">
    <citation type="submission" date="2020-09" db="EMBL/GenBank/DDBJ databases">
        <title>Characterization of Treponema spp. from bovine digital dermatitis in Korea.</title>
        <authorList>
            <person name="Espiritu H.M."/>
            <person name="Cho Y.I."/>
            <person name="Mamuad L."/>
        </authorList>
    </citation>
    <scope>NUCLEOTIDE SEQUENCE [LARGE SCALE GENOMIC DNA]</scope>
    <source>
        <strain evidence="1 2">KS1</strain>
    </source>
</reference>
<evidence type="ECO:0000313" key="2">
    <source>
        <dbReference type="Proteomes" id="UP000593915"/>
    </source>
</evidence>
<evidence type="ECO:0000313" key="1">
    <source>
        <dbReference type="EMBL" id="QOW61910.1"/>
    </source>
</evidence>
<evidence type="ECO:0008006" key="3">
    <source>
        <dbReference type="Google" id="ProtNLM"/>
    </source>
</evidence>